<keyword evidence="4" id="KW-1185">Reference proteome</keyword>
<gene>
    <name evidence="3" type="ORF">RDWZM_010526</name>
</gene>
<evidence type="ECO:0000259" key="2">
    <source>
        <dbReference type="PROSITE" id="PS51004"/>
    </source>
</evidence>
<dbReference type="GO" id="GO:0002116">
    <property type="term" value="C:semaphorin receptor complex"/>
    <property type="evidence" value="ECO:0007669"/>
    <property type="project" value="TreeGrafter"/>
</dbReference>
<dbReference type="InterPro" id="IPR031148">
    <property type="entry name" value="Plexin"/>
</dbReference>
<dbReference type="GO" id="GO:0008360">
    <property type="term" value="P:regulation of cell shape"/>
    <property type="evidence" value="ECO:0007669"/>
    <property type="project" value="TreeGrafter"/>
</dbReference>
<dbReference type="EMBL" id="JAPWDV010000004">
    <property type="protein sequence ID" value="KAJ6216026.1"/>
    <property type="molecule type" value="Genomic_DNA"/>
</dbReference>
<dbReference type="AlphaFoldDB" id="A0A9Q0RK70"/>
<dbReference type="CDD" id="cd11236">
    <property type="entry name" value="Sema_plexin_like"/>
    <property type="match status" value="1"/>
</dbReference>
<dbReference type="GO" id="GO:0097374">
    <property type="term" value="P:sensory neuron axon guidance"/>
    <property type="evidence" value="ECO:0007669"/>
    <property type="project" value="TreeGrafter"/>
</dbReference>
<dbReference type="GO" id="GO:0030334">
    <property type="term" value="P:regulation of cell migration"/>
    <property type="evidence" value="ECO:0007669"/>
    <property type="project" value="TreeGrafter"/>
</dbReference>
<dbReference type="PANTHER" id="PTHR22625:SF44">
    <property type="entry name" value="PLEXIN-B"/>
    <property type="match status" value="1"/>
</dbReference>
<dbReference type="GO" id="GO:0050772">
    <property type="term" value="P:positive regulation of axonogenesis"/>
    <property type="evidence" value="ECO:0007669"/>
    <property type="project" value="TreeGrafter"/>
</dbReference>
<dbReference type="SUPFAM" id="SSF101912">
    <property type="entry name" value="Sema domain"/>
    <property type="match status" value="1"/>
</dbReference>
<dbReference type="InterPro" id="IPR036352">
    <property type="entry name" value="Semap_dom_sf"/>
</dbReference>
<organism evidence="3 4">
    <name type="scientific">Blomia tropicalis</name>
    <name type="common">Mite</name>
    <dbReference type="NCBI Taxonomy" id="40697"/>
    <lineage>
        <taxon>Eukaryota</taxon>
        <taxon>Metazoa</taxon>
        <taxon>Ecdysozoa</taxon>
        <taxon>Arthropoda</taxon>
        <taxon>Chelicerata</taxon>
        <taxon>Arachnida</taxon>
        <taxon>Acari</taxon>
        <taxon>Acariformes</taxon>
        <taxon>Sarcoptiformes</taxon>
        <taxon>Astigmata</taxon>
        <taxon>Glycyphagoidea</taxon>
        <taxon>Echimyopodidae</taxon>
        <taxon>Blomia</taxon>
    </lineage>
</organism>
<evidence type="ECO:0000256" key="1">
    <source>
        <dbReference type="PROSITE-ProRule" id="PRU00352"/>
    </source>
</evidence>
<dbReference type="InterPro" id="IPR015943">
    <property type="entry name" value="WD40/YVTN_repeat-like_dom_sf"/>
</dbReference>
<sequence length="391" mass="42998">MDPATGSIYVGATNWLYQLSSDTLRVQHAVQTGPIRDSINCAPADCSGISDPNQISIMSNINKVLLVEPYARMLIVCGSVHQGACARHRLEDISLHEELVPLPVAANDENSSTIAFIGPARYFGVQLTPIMYVGATNSRLGPYRDMVPALSGRSLESGSRLFNIIERSFADSARIDISTHLRDYFLVRYVYGFYSGDYVYTAQLQKRSYLRALEELGYVTRLGRLCVSDAGFHTYTEVTLECVNEFSSTSVNRARFRPGVNRHRSPISSSSTSSSSSSSSSKAVEEFPLLQDAMLIKAGPDLADRLNIERGSSILIGVFSNSIDHTQRSGSRSALCMFPIVDIEQRFAENIHLCYNGSVYSRNMDYIAGSVNQCPDPGVSSHSSLLLLLPF</sequence>
<protein>
    <recommendedName>
        <fullName evidence="2">Sema domain-containing protein</fullName>
    </recommendedName>
</protein>
<dbReference type="GO" id="GO:0005886">
    <property type="term" value="C:plasma membrane"/>
    <property type="evidence" value="ECO:0007669"/>
    <property type="project" value="TreeGrafter"/>
</dbReference>
<dbReference type="Gene3D" id="2.130.10.10">
    <property type="entry name" value="YVTN repeat-like/Quinoprotein amine dehydrogenase"/>
    <property type="match status" value="1"/>
</dbReference>
<dbReference type="InterPro" id="IPR001627">
    <property type="entry name" value="Semap_dom"/>
</dbReference>
<dbReference type="GO" id="GO:0007162">
    <property type="term" value="P:negative regulation of cell adhesion"/>
    <property type="evidence" value="ECO:0007669"/>
    <property type="project" value="TreeGrafter"/>
</dbReference>
<dbReference type="SMART" id="SM00630">
    <property type="entry name" value="Sema"/>
    <property type="match status" value="1"/>
</dbReference>
<comment type="caution">
    <text evidence="3">The sequence shown here is derived from an EMBL/GenBank/DDBJ whole genome shotgun (WGS) entry which is preliminary data.</text>
</comment>
<comment type="caution">
    <text evidence="1">Lacks conserved residue(s) required for the propagation of feature annotation.</text>
</comment>
<dbReference type="GO" id="GO:0017154">
    <property type="term" value="F:semaphorin receptor activity"/>
    <property type="evidence" value="ECO:0007669"/>
    <property type="project" value="InterPro"/>
</dbReference>
<name>A0A9Q0RK70_BLOTA</name>
<proteinExistence type="predicted"/>
<dbReference type="GO" id="GO:0008045">
    <property type="term" value="P:motor neuron axon guidance"/>
    <property type="evidence" value="ECO:0007669"/>
    <property type="project" value="TreeGrafter"/>
</dbReference>
<dbReference type="Pfam" id="PF01403">
    <property type="entry name" value="Sema"/>
    <property type="match status" value="1"/>
</dbReference>
<evidence type="ECO:0000313" key="4">
    <source>
        <dbReference type="Proteomes" id="UP001142055"/>
    </source>
</evidence>
<accession>A0A9Q0RK70</accession>
<dbReference type="PANTHER" id="PTHR22625">
    <property type="entry name" value="PLEXIN"/>
    <property type="match status" value="1"/>
</dbReference>
<evidence type="ECO:0000313" key="3">
    <source>
        <dbReference type="EMBL" id="KAJ6216026.1"/>
    </source>
</evidence>
<feature type="domain" description="Sema" evidence="2">
    <location>
        <begin position="1"/>
        <end position="391"/>
    </location>
</feature>
<dbReference type="OMA" id="NCAPADC"/>
<dbReference type="Proteomes" id="UP001142055">
    <property type="component" value="Chromosome 4"/>
</dbReference>
<reference evidence="3" key="1">
    <citation type="submission" date="2022-12" db="EMBL/GenBank/DDBJ databases">
        <title>Genome assemblies of Blomia tropicalis.</title>
        <authorList>
            <person name="Cui Y."/>
        </authorList>
    </citation>
    <scope>NUCLEOTIDE SEQUENCE</scope>
    <source>
        <tissue evidence="3">Adult mites</tissue>
    </source>
</reference>
<dbReference type="PROSITE" id="PS51004">
    <property type="entry name" value="SEMA"/>
    <property type="match status" value="1"/>
</dbReference>